<evidence type="ECO:0000259" key="2">
    <source>
        <dbReference type="PROSITE" id="PS50106"/>
    </source>
</evidence>
<protein>
    <recommendedName>
        <fullName evidence="2">PDZ domain-containing protein</fullName>
    </recommendedName>
</protein>
<comment type="caution">
    <text evidence="3">The sequence shown here is derived from an EMBL/GenBank/DDBJ whole genome shotgun (WGS) entry which is preliminary data.</text>
</comment>
<keyword evidence="1" id="KW-0812">Transmembrane</keyword>
<evidence type="ECO:0000313" key="3">
    <source>
        <dbReference type="EMBL" id="MDQ0177059.1"/>
    </source>
</evidence>
<feature type="transmembrane region" description="Helical" evidence="1">
    <location>
        <begin position="189"/>
        <end position="209"/>
    </location>
</feature>
<feature type="transmembrane region" description="Helical" evidence="1">
    <location>
        <begin position="141"/>
        <end position="168"/>
    </location>
</feature>
<feature type="transmembrane region" description="Helical" evidence="1">
    <location>
        <begin position="12"/>
        <end position="35"/>
    </location>
</feature>
<reference evidence="3 4" key="1">
    <citation type="submission" date="2023-07" db="EMBL/GenBank/DDBJ databases">
        <title>Genomic Encyclopedia of Type Strains, Phase IV (KMG-IV): sequencing the most valuable type-strain genomes for metagenomic binning, comparative biology and taxonomic classification.</title>
        <authorList>
            <person name="Goeker M."/>
        </authorList>
    </citation>
    <scope>NUCLEOTIDE SEQUENCE [LARGE SCALE GENOMIC DNA]</scope>
    <source>
        <strain evidence="3 4">DSM 23837</strain>
    </source>
</reference>
<accession>A0ABT9WV18</accession>
<organism evidence="3 4">
    <name type="scientific">Bacillus chungangensis</name>
    <dbReference type="NCBI Taxonomy" id="587633"/>
    <lineage>
        <taxon>Bacteria</taxon>
        <taxon>Bacillati</taxon>
        <taxon>Bacillota</taxon>
        <taxon>Bacilli</taxon>
        <taxon>Bacillales</taxon>
        <taxon>Bacillaceae</taxon>
        <taxon>Bacillus</taxon>
    </lineage>
</organism>
<feature type="domain" description="PDZ" evidence="2">
    <location>
        <begin position="305"/>
        <end position="342"/>
    </location>
</feature>
<feature type="transmembrane region" description="Helical" evidence="1">
    <location>
        <begin position="268"/>
        <end position="286"/>
    </location>
</feature>
<dbReference type="Pfam" id="PF17820">
    <property type="entry name" value="PDZ_6"/>
    <property type="match status" value="1"/>
</dbReference>
<dbReference type="InterPro" id="IPR001478">
    <property type="entry name" value="PDZ"/>
</dbReference>
<sequence>MDNIWLFSVLKGIGYFFLQPVFYYAIILALVAGSIRVKRERSDFHSSVNDAFMELRFLFPIGIIMGLLLSIFTFVSGLPISIPFLIVYTCITILLSINGSFRLLSPAFTIGTAFMVLYAIVHLHVEIPFFDTYLQELTEPLFAAISLLIGFLMIIEGLLMAISGSKRIAPLLRKSKRGLSVGAFQGKRLWLLPILCFLPAGPLTSSLSWWPVIEWGTNTYSIMIVPFLIGYQQQVQTSLPKQRIKRLGFAVSSLGIVVSALALAGIWWGIFSVAAVLFAIIGRVLISYRHRHRENTTPYYFAPREKGILILDVIPGTPADKLGLKTGETIIKCNQQPVEDASDLYKAIQTNSAFCKLEVLDINGEVRFVQRALYEGEHHELGILYVEKRRKSA</sequence>
<keyword evidence="1" id="KW-0472">Membrane</keyword>
<dbReference type="EMBL" id="JAUSTT010000018">
    <property type="protein sequence ID" value="MDQ0177059.1"/>
    <property type="molecule type" value="Genomic_DNA"/>
</dbReference>
<proteinExistence type="predicted"/>
<dbReference type="PROSITE" id="PS50106">
    <property type="entry name" value="PDZ"/>
    <property type="match status" value="1"/>
</dbReference>
<gene>
    <name evidence="3" type="ORF">J2S08_002938</name>
</gene>
<evidence type="ECO:0000313" key="4">
    <source>
        <dbReference type="Proteomes" id="UP001223586"/>
    </source>
</evidence>
<dbReference type="SUPFAM" id="SSF50156">
    <property type="entry name" value="PDZ domain-like"/>
    <property type="match status" value="1"/>
</dbReference>
<dbReference type="SMART" id="SM00228">
    <property type="entry name" value="PDZ"/>
    <property type="match status" value="1"/>
</dbReference>
<feature type="transmembrane region" description="Helical" evidence="1">
    <location>
        <begin position="104"/>
        <end position="121"/>
    </location>
</feature>
<dbReference type="Proteomes" id="UP001223586">
    <property type="component" value="Unassembled WGS sequence"/>
</dbReference>
<feature type="transmembrane region" description="Helical" evidence="1">
    <location>
        <begin position="55"/>
        <end position="74"/>
    </location>
</feature>
<keyword evidence="1" id="KW-1133">Transmembrane helix</keyword>
<feature type="transmembrane region" description="Helical" evidence="1">
    <location>
        <begin position="80"/>
        <end position="97"/>
    </location>
</feature>
<name>A0ABT9WV18_9BACI</name>
<dbReference type="RefSeq" id="WP_307230731.1">
    <property type="nucleotide sequence ID" value="NZ_JAUSTT010000018.1"/>
</dbReference>
<evidence type="ECO:0000256" key="1">
    <source>
        <dbReference type="SAM" id="Phobius"/>
    </source>
</evidence>
<keyword evidence="4" id="KW-1185">Reference proteome</keyword>
<dbReference type="Gene3D" id="2.30.42.10">
    <property type="match status" value="1"/>
</dbReference>
<dbReference type="InterPro" id="IPR041489">
    <property type="entry name" value="PDZ_6"/>
</dbReference>
<dbReference type="InterPro" id="IPR036034">
    <property type="entry name" value="PDZ_sf"/>
</dbReference>